<keyword evidence="6" id="KW-0547">Nucleotide-binding</keyword>
<dbReference type="PROSITE" id="PS50885">
    <property type="entry name" value="HAMP"/>
    <property type="match status" value="1"/>
</dbReference>
<feature type="transmembrane region" description="Helical" evidence="10">
    <location>
        <begin position="43"/>
        <end position="63"/>
    </location>
</feature>
<evidence type="ECO:0000256" key="1">
    <source>
        <dbReference type="ARBA" id="ARBA00000085"/>
    </source>
</evidence>
<reference evidence="12" key="1">
    <citation type="submission" date="2022-10" db="EMBL/GenBank/DDBJ databases">
        <title>Hoeflea sp. J2-29, isolated from marine algae.</title>
        <authorList>
            <person name="Kristyanto S."/>
            <person name="Kim J.M."/>
            <person name="Jeon C.O."/>
        </authorList>
    </citation>
    <scope>NUCLEOTIDE SEQUENCE</scope>
    <source>
        <strain evidence="12">J2-29</strain>
    </source>
</reference>
<dbReference type="InterPro" id="IPR036890">
    <property type="entry name" value="HATPase_C_sf"/>
</dbReference>
<evidence type="ECO:0000313" key="12">
    <source>
        <dbReference type="EMBL" id="MCY0095128.1"/>
    </source>
</evidence>
<gene>
    <name evidence="12" type="ORF">OEG82_14000</name>
</gene>
<sequence>MPTLFLNPLSITYLVDLVLVSILASYFLFRIVATWEWPEQRRLAVLLFVTFFAAAICMLLQFLSVSLHPDVASYVLPWVSPAGATSMAGFVLFAFYFQRSPTAGRLPEYLLILAYAAVIGVELGIAAFRHSLLSSGIVEYRDAWLGVPVAVGFMAAPVFLAGHLYRALAAGDGSGALAQTVQAVLWPPKRLNRDAAATRAFLYVSLMPFSLGIISSLRGMGFFDWGTALLVGCWLFLLSVAGFALAFINYVPEQSSFRVKLVGVTLTTVLLILSGISWSIGSVYVDAYASATTLADRTALRFEPTGAGGYRVYRAAYRFDTEFGEKIEDRARPQSLPFAFRFYDRSYTALFPDLTGMVGFDTPPLWRDVQHRFGPQPAIFLVTTEMTEAPADTGTTAAGRSGLFIKRESDRVVITWNRLVSASQPDVGYSFQLVLYPEGALEMAFEDMPDDPVPDMFRPETIPMMTGIVPSLPGRQVAALHMDNGFPFTGLPQQGLVQLWYIDFLTYLNRIYVPVAFFILASCLLVLLVFPRFFFTNLDRPLQQLLNGVRQILDGKLAVTIEPTYRDEIGYLATSFNEMAKAQSKLIHGLESEVAERTREATQIAARNARLEERNHLSQELHDAVSQTLFAANLIADTLPELSKADPEKAEAAASEIRRLNKDALVEMRQLLLELRPEQLSGPRFGQLLQHIKANIEQNHPVSVSLEIDGSALLPNEVLLAFYRVAQESLVNAAKHANARSIAVRFENTQDQALLTVSDDGDGFARHTAGPDNFGLQIMEERMISIGGSLEVTSILGSGATITAIWYG</sequence>
<dbReference type="PANTHER" id="PTHR24421">
    <property type="entry name" value="NITRATE/NITRITE SENSOR PROTEIN NARX-RELATED"/>
    <property type="match status" value="1"/>
</dbReference>
<feature type="domain" description="HAMP" evidence="11">
    <location>
        <begin position="536"/>
        <end position="588"/>
    </location>
</feature>
<organism evidence="12 13">
    <name type="scientific">Hoeflea ulvae</name>
    <dbReference type="NCBI Taxonomy" id="2983764"/>
    <lineage>
        <taxon>Bacteria</taxon>
        <taxon>Pseudomonadati</taxon>
        <taxon>Pseudomonadota</taxon>
        <taxon>Alphaproteobacteria</taxon>
        <taxon>Hyphomicrobiales</taxon>
        <taxon>Rhizobiaceae</taxon>
        <taxon>Hoeflea</taxon>
    </lineage>
</organism>
<keyword evidence="10" id="KW-0812">Transmembrane</keyword>
<dbReference type="InterPro" id="IPR003594">
    <property type="entry name" value="HATPase_dom"/>
</dbReference>
<dbReference type="EC" id="2.7.13.3" evidence="3"/>
<dbReference type="InterPro" id="IPR050482">
    <property type="entry name" value="Sensor_HK_TwoCompSys"/>
</dbReference>
<proteinExistence type="predicted"/>
<evidence type="ECO:0000256" key="7">
    <source>
        <dbReference type="ARBA" id="ARBA00022777"/>
    </source>
</evidence>
<feature type="transmembrane region" description="Helical" evidence="10">
    <location>
        <begin position="261"/>
        <end position="280"/>
    </location>
</feature>
<dbReference type="Gene3D" id="3.30.565.10">
    <property type="entry name" value="Histidine kinase-like ATPase, C-terminal domain"/>
    <property type="match status" value="1"/>
</dbReference>
<dbReference type="Proteomes" id="UP001081283">
    <property type="component" value="Unassembled WGS sequence"/>
</dbReference>
<evidence type="ECO:0000256" key="5">
    <source>
        <dbReference type="ARBA" id="ARBA00022679"/>
    </source>
</evidence>
<evidence type="ECO:0000256" key="9">
    <source>
        <dbReference type="ARBA" id="ARBA00023012"/>
    </source>
</evidence>
<dbReference type="SMART" id="SM00304">
    <property type="entry name" value="HAMP"/>
    <property type="match status" value="1"/>
</dbReference>
<name>A0ABT3YGX3_9HYPH</name>
<dbReference type="Gene3D" id="1.20.5.1930">
    <property type="match status" value="1"/>
</dbReference>
<dbReference type="GO" id="GO:0016301">
    <property type="term" value="F:kinase activity"/>
    <property type="evidence" value="ECO:0007669"/>
    <property type="project" value="UniProtKB-KW"/>
</dbReference>
<evidence type="ECO:0000256" key="8">
    <source>
        <dbReference type="ARBA" id="ARBA00022840"/>
    </source>
</evidence>
<evidence type="ECO:0000256" key="6">
    <source>
        <dbReference type="ARBA" id="ARBA00022741"/>
    </source>
</evidence>
<dbReference type="Pfam" id="PF00672">
    <property type="entry name" value="HAMP"/>
    <property type="match status" value="1"/>
</dbReference>
<dbReference type="Gene3D" id="6.10.340.10">
    <property type="match status" value="1"/>
</dbReference>
<dbReference type="PANTHER" id="PTHR24421:SF10">
    <property type="entry name" value="NITRATE_NITRITE SENSOR PROTEIN NARQ"/>
    <property type="match status" value="1"/>
</dbReference>
<evidence type="ECO:0000256" key="3">
    <source>
        <dbReference type="ARBA" id="ARBA00012438"/>
    </source>
</evidence>
<evidence type="ECO:0000256" key="10">
    <source>
        <dbReference type="SAM" id="Phobius"/>
    </source>
</evidence>
<dbReference type="InterPro" id="IPR011712">
    <property type="entry name" value="Sig_transdc_His_kin_sub3_dim/P"/>
</dbReference>
<comment type="catalytic activity">
    <reaction evidence="1">
        <text>ATP + protein L-histidine = ADP + protein N-phospho-L-histidine.</text>
        <dbReference type="EC" id="2.7.13.3"/>
    </reaction>
</comment>
<dbReference type="CDD" id="cd16917">
    <property type="entry name" value="HATPase_UhpB-NarQ-NarX-like"/>
    <property type="match status" value="1"/>
</dbReference>
<comment type="caution">
    <text evidence="12">The sequence shown here is derived from an EMBL/GenBank/DDBJ whole genome shotgun (WGS) entry which is preliminary data.</text>
</comment>
<evidence type="ECO:0000313" key="13">
    <source>
        <dbReference type="Proteomes" id="UP001081283"/>
    </source>
</evidence>
<keyword evidence="13" id="KW-1185">Reference proteome</keyword>
<keyword evidence="7 12" id="KW-0418">Kinase</keyword>
<feature type="transmembrane region" description="Helical" evidence="10">
    <location>
        <begin position="12"/>
        <end position="31"/>
    </location>
</feature>
<feature type="transmembrane region" description="Helical" evidence="10">
    <location>
        <begin position="143"/>
        <end position="165"/>
    </location>
</feature>
<feature type="transmembrane region" description="Helical" evidence="10">
    <location>
        <begin position="109"/>
        <end position="128"/>
    </location>
</feature>
<dbReference type="Pfam" id="PF02518">
    <property type="entry name" value="HATPase_c"/>
    <property type="match status" value="1"/>
</dbReference>
<dbReference type="Pfam" id="PF07730">
    <property type="entry name" value="HisKA_3"/>
    <property type="match status" value="1"/>
</dbReference>
<accession>A0ABT3YGX3</accession>
<protein>
    <recommendedName>
        <fullName evidence="3">histidine kinase</fullName>
        <ecNumber evidence="3">2.7.13.3</ecNumber>
    </recommendedName>
</protein>
<comment type="subcellular location">
    <subcellularLocation>
        <location evidence="2">Membrane</location>
    </subcellularLocation>
</comment>
<dbReference type="EMBL" id="JAOVZQ010000001">
    <property type="protein sequence ID" value="MCY0095128.1"/>
    <property type="molecule type" value="Genomic_DNA"/>
</dbReference>
<dbReference type="SUPFAM" id="SSF55874">
    <property type="entry name" value="ATPase domain of HSP90 chaperone/DNA topoisomerase II/histidine kinase"/>
    <property type="match status" value="1"/>
</dbReference>
<evidence type="ECO:0000259" key="11">
    <source>
        <dbReference type="PROSITE" id="PS50885"/>
    </source>
</evidence>
<feature type="transmembrane region" description="Helical" evidence="10">
    <location>
        <begin position="75"/>
        <end position="97"/>
    </location>
</feature>
<evidence type="ECO:0000256" key="4">
    <source>
        <dbReference type="ARBA" id="ARBA00022553"/>
    </source>
</evidence>
<keyword evidence="9" id="KW-0902">Two-component regulatory system</keyword>
<dbReference type="RefSeq" id="WP_267613024.1">
    <property type="nucleotide sequence ID" value="NZ_JAOVZQ010000001.1"/>
</dbReference>
<dbReference type="SUPFAM" id="SSF158472">
    <property type="entry name" value="HAMP domain-like"/>
    <property type="match status" value="1"/>
</dbReference>
<keyword evidence="8" id="KW-0067">ATP-binding</keyword>
<keyword evidence="5" id="KW-0808">Transferase</keyword>
<feature type="transmembrane region" description="Helical" evidence="10">
    <location>
        <begin position="511"/>
        <end position="535"/>
    </location>
</feature>
<keyword evidence="10" id="KW-0472">Membrane</keyword>
<dbReference type="InterPro" id="IPR003660">
    <property type="entry name" value="HAMP_dom"/>
</dbReference>
<feature type="transmembrane region" description="Helical" evidence="10">
    <location>
        <begin position="225"/>
        <end position="249"/>
    </location>
</feature>
<feature type="transmembrane region" description="Helical" evidence="10">
    <location>
        <begin position="200"/>
        <end position="219"/>
    </location>
</feature>
<dbReference type="CDD" id="cd06225">
    <property type="entry name" value="HAMP"/>
    <property type="match status" value="1"/>
</dbReference>
<evidence type="ECO:0000256" key="2">
    <source>
        <dbReference type="ARBA" id="ARBA00004370"/>
    </source>
</evidence>
<keyword evidence="4" id="KW-0597">Phosphoprotein</keyword>
<keyword evidence="10" id="KW-1133">Transmembrane helix</keyword>